<proteinExistence type="predicted"/>
<keyword evidence="2" id="KW-1185">Reference proteome</keyword>
<name>A0ACD5WAQ8_AVESA</name>
<sequence>MEDCQTINSVDESLILTGPGRGLVLLDFIYLEINLKIKVDGKPQGEQISKGLLGIDGRVQPRDEKVKVESQTLKSWYSNVMVSYATILNAVECTLEIEVLEGHFCGEIKAGIEGVEGEIVIHSSKEDGVVTRGHKRYMKLRRHVMTICLERMLAIKFVMKGCRRCVRATPNASVGATPNATSERTETFTPQRRSEEKAKISCGAGKFQMKVVWSLMDIFGPNKY</sequence>
<evidence type="ECO:0000313" key="2">
    <source>
        <dbReference type="Proteomes" id="UP001732700"/>
    </source>
</evidence>
<evidence type="ECO:0000313" key="1">
    <source>
        <dbReference type="EnsemblPlants" id="AVESA.00010b.r2.4AG0605120.1.CDS"/>
    </source>
</evidence>
<accession>A0ACD5WAQ8</accession>
<dbReference type="Proteomes" id="UP001732700">
    <property type="component" value="Chromosome 4A"/>
</dbReference>
<reference evidence="1" key="2">
    <citation type="submission" date="2025-09" db="UniProtKB">
        <authorList>
            <consortium name="EnsemblPlants"/>
        </authorList>
    </citation>
    <scope>IDENTIFICATION</scope>
</reference>
<protein>
    <submittedName>
        <fullName evidence="1">Uncharacterized protein</fullName>
    </submittedName>
</protein>
<dbReference type="EnsemblPlants" id="AVESA.00010b.r2.4AG0605120.1">
    <property type="protein sequence ID" value="AVESA.00010b.r2.4AG0605120.1.CDS"/>
    <property type="gene ID" value="AVESA.00010b.r2.4AG0605120"/>
</dbReference>
<reference evidence="1" key="1">
    <citation type="submission" date="2021-05" db="EMBL/GenBank/DDBJ databases">
        <authorList>
            <person name="Scholz U."/>
            <person name="Mascher M."/>
            <person name="Fiebig A."/>
        </authorList>
    </citation>
    <scope>NUCLEOTIDE SEQUENCE [LARGE SCALE GENOMIC DNA]</scope>
</reference>
<organism evidence="1 2">
    <name type="scientific">Avena sativa</name>
    <name type="common">Oat</name>
    <dbReference type="NCBI Taxonomy" id="4498"/>
    <lineage>
        <taxon>Eukaryota</taxon>
        <taxon>Viridiplantae</taxon>
        <taxon>Streptophyta</taxon>
        <taxon>Embryophyta</taxon>
        <taxon>Tracheophyta</taxon>
        <taxon>Spermatophyta</taxon>
        <taxon>Magnoliopsida</taxon>
        <taxon>Liliopsida</taxon>
        <taxon>Poales</taxon>
        <taxon>Poaceae</taxon>
        <taxon>BOP clade</taxon>
        <taxon>Pooideae</taxon>
        <taxon>Poodae</taxon>
        <taxon>Poeae</taxon>
        <taxon>Poeae Chloroplast Group 1 (Aveneae type)</taxon>
        <taxon>Aveninae</taxon>
        <taxon>Avena</taxon>
    </lineage>
</organism>